<gene>
    <name evidence="1" type="ORF">ACFQO1_09115</name>
</gene>
<accession>A0ABW2MYP7</accession>
<dbReference type="Pfam" id="PF14595">
    <property type="entry name" value="Thioredoxin_9"/>
    <property type="match status" value="1"/>
</dbReference>
<name>A0ABW2MYP7_9FLAO</name>
<evidence type="ECO:0000313" key="1">
    <source>
        <dbReference type="EMBL" id="MFC7357846.1"/>
    </source>
</evidence>
<keyword evidence="2" id="KW-1185">Reference proteome</keyword>
<dbReference type="Proteomes" id="UP001596415">
    <property type="component" value="Unassembled WGS sequence"/>
</dbReference>
<dbReference type="Gene3D" id="3.40.30.10">
    <property type="entry name" value="Glutaredoxin"/>
    <property type="match status" value="1"/>
</dbReference>
<dbReference type="SUPFAM" id="SSF52833">
    <property type="entry name" value="Thioredoxin-like"/>
    <property type="match status" value="1"/>
</dbReference>
<dbReference type="InterPro" id="IPR036249">
    <property type="entry name" value="Thioredoxin-like_sf"/>
</dbReference>
<organism evidence="1 2">
    <name type="scientific">Jejudonia soesokkakensis</name>
    <dbReference type="NCBI Taxonomy" id="1323432"/>
    <lineage>
        <taxon>Bacteria</taxon>
        <taxon>Pseudomonadati</taxon>
        <taxon>Bacteroidota</taxon>
        <taxon>Flavobacteriia</taxon>
        <taxon>Flavobacteriales</taxon>
        <taxon>Flavobacteriaceae</taxon>
        <taxon>Jejudonia</taxon>
    </lineage>
</organism>
<sequence>MKEITLKRTNTLQLYKDTLANSMSYPEYRALVADHVIRGTSSGPEQTEALSQYTLLNDSRMRRLDKTTKVSEEIIQAFKDFKGNQTWLVLTESWCGDAAQTMPVMNVLANLSENIDFKVALRDENLEVMNQFLTNGSLSIPKLIVLNNKTNKLIATWGPRPSVASKMVAEYKTIHGVLTPEFKQELQVWYNKDKGQNTIQDLKQLIS</sequence>
<protein>
    <submittedName>
        <fullName evidence="1">Thioredoxin family protein</fullName>
    </submittedName>
</protein>
<evidence type="ECO:0000313" key="2">
    <source>
        <dbReference type="Proteomes" id="UP001596415"/>
    </source>
</evidence>
<dbReference type="EMBL" id="JBHTBN010000004">
    <property type="protein sequence ID" value="MFC7357846.1"/>
    <property type="molecule type" value="Genomic_DNA"/>
</dbReference>
<dbReference type="RefSeq" id="WP_380217707.1">
    <property type="nucleotide sequence ID" value="NZ_JBHTBN010000004.1"/>
</dbReference>
<reference evidence="2" key="1">
    <citation type="journal article" date="2019" name="Int. J. Syst. Evol. Microbiol.">
        <title>The Global Catalogue of Microorganisms (GCM) 10K type strain sequencing project: providing services to taxonomists for standard genome sequencing and annotation.</title>
        <authorList>
            <consortium name="The Broad Institute Genomics Platform"/>
            <consortium name="The Broad Institute Genome Sequencing Center for Infectious Disease"/>
            <person name="Wu L."/>
            <person name="Ma J."/>
        </authorList>
    </citation>
    <scope>NUCLEOTIDE SEQUENCE [LARGE SCALE GENOMIC DNA]</scope>
    <source>
        <strain evidence="2">CGMCC 1.16306</strain>
    </source>
</reference>
<proteinExistence type="predicted"/>
<comment type="caution">
    <text evidence="1">The sequence shown here is derived from an EMBL/GenBank/DDBJ whole genome shotgun (WGS) entry which is preliminary data.</text>
</comment>